<evidence type="ECO:0000313" key="9">
    <source>
        <dbReference type="Proteomes" id="UP000184330"/>
    </source>
</evidence>
<dbReference type="PANTHER" id="PTHR47424">
    <property type="entry name" value="REGULATORY PROTEIN GAL4"/>
    <property type="match status" value="1"/>
</dbReference>
<dbReference type="InterPro" id="IPR007219">
    <property type="entry name" value="XnlR_reg_dom"/>
</dbReference>
<dbReference type="CDD" id="cd14654">
    <property type="entry name" value="ZIP_Gal4"/>
    <property type="match status" value="1"/>
</dbReference>
<dbReference type="Gene3D" id="4.10.240.10">
    <property type="entry name" value="Zn(2)-C6 fungal-type DNA-binding domain"/>
    <property type="match status" value="1"/>
</dbReference>
<feature type="domain" description="Xylanolytic transcriptional activator regulatory" evidence="7">
    <location>
        <begin position="376"/>
        <end position="449"/>
    </location>
</feature>
<feature type="compositionally biased region" description="Polar residues" evidence="5">
    <location>
        <begin position="124"/>
        <end position="146"/>
    </location>
</feature>
<feature type="compositionally biased region" description="Low complexity" evidence="5">
    <location>
        <begin position="168"/>
        <end position="182"/>
    </location>
</feature>
<dbReference type="Pfam" id="PF00172">
    <property type="entry name" value="Zn_clus"/>
    <property type="match status" value="1"/>
</dbReference>
<dbReference type="EMBL" id="FJOG01000027">
    <property type="protein sequence ID" value="CZR64601.1"/>
    <property type="molecule type" value="Genomic_DNA"/>
</dbReference>
<proteinExistence type="predicted"/>
<sequence length="715" mass="80647">MELERTVARDSTSAVAERACRECSRRKSKVKCDRRIPNCSSCEQYSRNCSYEKPGKTPLTRRHLTEVEEELARTKALLKQLKPQQRNSSISNPQFSLVHGDEIEEENANPLQFPSRNAGPPRSSAGSYIDSSQPPLSSLTQEQDVSSARPRGMRQSPRMHFDNGIAQTTTSPNNHPTPNTDTISRSNWSTMLSLESPPTSGNFEWDERGGKVGGQKFVDGMGSLTSDVNGSGVASGAALLRITGGNNEHASGTSSPGVPNIPFAITSLSFLDGFIDAFFSHYHRSYPILHEATFRAQFMEIIPRPNGNAWQLLLYAVAALGAWSAATERTDIDTSLFEAAKARFSIDLLETGSLVLVQGLTLMSNYAQMGNKPNSSYNYYGLARRISMGIGLHKEFSFWESKPLVCEIRRRLWWCLYAFDVGSIITFSRPFDFPQSGVEVQLPANVHESDITSSTVKMPEPVDETTLYTHLRAQCMFHLATTQIYARMISVPFLTAKEMVELDDVSINPWLAALPHYFQLHAHQPPRYRLCHATLHWRYRNFKILMFRPFLVRRIMPRSGLEHDENSSSEDLQSEEISFQRCLDAAKESVELISNFWFNNQQTMMASWYGLYFLFQASLIPIICLRNNPRSPMAADWRDQIQEAIRVIESMIQLNPTAHRCLRVVRSLSQAYISADEGADGPTRESLQDQLTNLYPMMWPTLGSEFATFDEVNVL</sequence>
<dbReference type="SMART" id="SM00906">
    <property type="entry name" value="Fungal_trans"/>
    <property type="match status" value="1"/>
</dbReference>
<dbReference type="SMART" id="SM00066">
    <property type="entry name" value="GAL4"/>
    <property type="match status" value="1"/>
</dbReference>
<dbReference type="GO" id="GO:0000435">
    <property type="term" value="P:positive regulation of transcription from RNA polymerase II promoter by galactose"/>
    <property type="evidence" value="ECO:0007669"/>
    <property type="project" value="TreeGrafter"/>
</dbReference>
<dbReference type="PANTHER" id="PTHR47424:SF2">
    <property type="entry name" value="TRANSCRIPTION FACTOR DOMAIN-CONTAINING PROTEIN-RELATED"/>
    <property type="match status" value="1"/>
</dbReference>
<feature type="domain" description="Zn(2)-C6 fungal-type" evidence="6">
    <location>
        <begin position="14"/>
        <end position="60"/>
    </location>
</feature>
<keyword evidence="1" id="KW-0479">Metal-binding</keyword>
<dbReference type="GO" id="GO:0006351">
    <property type="term" value="P:DNA-templated transcription"/>
    <property type="evidence" value="ECO:0007669"/>
    <property type="project" value="InterPro"/>
</dbReference>
<dbReference type="OrthoDB" id="2283488at2759"/>
<dbReference type="InterPro" id="IPR051127">
    <property type="entry name" value="Fungal_SecMet_Regulators"/>
</dbReference>
<keyword evidence="3" id="KW-0804">Transcription</keyword>
<dbReference type="InterPro" id="IPR001138">
    <property type="entry name" value="Zn2Cys6_DnaBD"/>
</dbReference>
<evidence type="ECO:0000256" key="5">
    <source>
        <dbReference type="SAM" id="MobiDB-lite"/>
    </source>
</evidence>
<dbReference type="GO" id="GO:0000981">
    <property type="term" value="F:DNA-binding transcription factor activity, RNA polymerase II-specific"/>
    <property type="evidence" value="ECO:0007669"/>
    <property type="project" value="InterPro"/>
</dbReference>
<dbReference type="InterPro" id="IPR036864">
    <property type="entry name" value="Zn2-C6_fun-type_DNA-bd_sf"/>
</dbReference>
<evidence type="ECO:0000259" key="6">
    <source>
        <dbReference type="SMART" id="SM00066"/>
    </source>
</evidence>
<dbReference type="AlphaFoldDB" id="A0A1L7XHU8"/>
<dbReference type="GO" id="GO:0000978">
    <property type="term" value="F:RNA polymerase II cis-regulatory region sequence-specific DNA binding"/>
    <property type="evidence" value="ECO:0007669"/>
    <property type="project" value="TreeGrafter"/>
</dbReference>
<name>A0A1L7XHU8_9HELO</name>
<dbReference type="Proteomes" id="UP000184330">
    <property type="component" value="Unassembled WGS sequence"/>
</dbReference>
<dbReference type="GO" id="GO:0005634">
    <property type="term" value="C:nucleus"/>
    <property type="evidence" value="ECO:0007669"/>
    <property type="project" value="TreeGrafter"/>
</dbReference>
<keyword evidence="2" id="KW-0805">Transcription regulation</keyword>
<gene>
    <name evidence="8" type="ORF">PAC_14499</name>
</gene>
<feature type="region of interest" description="Disordered" evidence="5">
    <location>
        <begin position="109"/>
        <end position="185"/>
    </location>
</feature>
<evidence type="ECO:0000259" key="7">
    <source>
        <dbReference type="SMART" id="SM00906"/>
    </source>
</evidence>
<keyword evidence="4" id="KW-0539">Nucleus</keyword>
<reference evidence="8 9" key="1">
    <citation type="submission" date="2016-03" db="EMBL/GenBank/DDBJ databases">
        <authorList>
            <person name="Ploux O."/>
        </authorList>
    </citation>
    <scope>NUCLEOTIDE SEQUENCE [LARGE SCALE GENOMIC DNA]</scope>
    <source>
        <strain evidence="8 9">UAMH 11012</strain>
    </source>
</reference>
<organism evidence="8 9">
    <name type="scientific">Phialocephala subalpina</name>
    <dbReference type="NCBI Taxonomy" id="576137"/>
    <lineage>
        <taxon>Eukaryota</taxon>
        <taxon>Fungi</taxon>
        <taxon>Dikarya</taxon>
        <taxon>Ascomycota</taxon>
        <taxon>Pezizomycotina</taxon>
        <taxon>Leotiomycetes</taxon>
        <taxon>Helotiales</taxon>
        <taxon>Mollisiaceae</taxon>
        <taxon>Phialocephala</taxon>
        <taxon>Phialocephala fortinii species complex</taxon>
    </lineage>
</organism>
<dbReference type="SUPFAM" id="SSF57701">
    <property type="entry name" value="Zn2/Cys6 DNA-binding domain"/>
    <property type="match status" value="1"/>
</dbReference>
<evidence type="ECO:0000256" key="3">
    <source>
        <dbReference type="ARBA" id="ARBA00023163"/>
    </source>
</evidence>
<dbReference type="CDD" id="cd12148">
    <property type="entry name" value="fungal_TF_MHR"/>
    <property type="match status" value="1"/>
</dbReference>
<dbReference type="CDD" id="cd00067">
    <property type="entry name" value="GAL4"/>
    <property type="match status" value="1"/>
</dbReference>
<accession>A0A1L7XHU8</accession>
<evidence type="ECO:0000313" key="8">
    <source>
        <dbReference type="EMBL" id="CZR64601.1"/>
    </source>
</evidence>
<dbReference type="Pfam" id="PF04082">
    <property type="entry name" value="Fungal_trans"/>
    <property type="match status" value="1"/>
</dbReference>
<dbReference type="GO" id="GO:0008270">
    <property type="term" value="F:zinc ion binding"/>
    <property type="evidence" value="ECO:0007669"/>
    <property type="project" value="InterPro"/>
</dbReference>
<evidence type="ECO:0000256" key="4">
    <source>
        <dbReference type="ARBA" id="ARBA00023242"/>
    </source>
</evidence>
<protein>
    <recommendedName>
        <fullName evidence="10">Zn(2)-C6 fungal-type domain-containing protein</fullName>
    </recommendedName>
</protein>
<evidence type="ECO:0000256" key="1">
    <source>
        <dbReference type="ARBA" id="ARBA00022723"/>
    </source>
</evidence>
<evidence type="ECO:0000256" key="2">
    <source>
        <dbReference type="ARBA" id="ARBA00023015"/>
    </source>
</evidence>
<keyword evidence="9" id="KW-1185">Reference proteome</keyword>
<evidence type="ECO:0008006" key="10">
    <source>
        <dbReference type="Google" id="ProtNLM"/>
    </source>
</evidence>
<dbReference type="InterPro" id="IPR005600">
    <property type="entry name" value="Gal4_dimer_dom"/>
</dbReference>